<dbReference type="AlphaFoldDB" id="A0A2S0VPU2"/>
<evidence type="ECO:0000313" key="2">
    <source>
        <dbReference type="EMBL" id="AWB66237.1"/>
    </source>
</evidence>
<gene>
    <name evidence="2" type="ORF">C2869_07215</name>
</gene>
<dbReference type="Proteomes" id="UP000244441">
    <property type="component" value="Chromosome"/>
</dbReference>
<sequence>MWKRPTGEPYAGEPHVRFGGRGESPYPYQEIQLNIWLRRPLIKLVPKGTVVLIEVSLRHTIKQNE</sequence>
<evidence type="ECO:0000313" key="3">
    <source>
        <dbReference type="Proteomes" id="UP000244441"/>
    </source>
</evidence>
<feature type="region of interest" description="Disordered" evidence="1">
    <location>
        <begin position="1"/>
        <end position="24"/>
    </location>
</feature>
<dbReference type="EMBL" id="CP026604">
    <property type="protein sequence ID" value="AWB66237.1"/>
    <property type="molecule type" value="Genomic_DNA"/>
</dbReference>
<name>A0A2S0VPU2_9ALTE</name>
<proteinExistence type="predicted"/>
<keyword evidence="3" id="KW-1185">Reference proteome</keyword>
<organism evidence="2 3">
    <name type="scientific">Saccharobesus litoralis</name>
    <dbReference type="NCBI Taxonomy" id="2172099"/>
    <lineage>
        <taxon>Bacteria</taxon>
        <taxon>Pseudomonadati</taxon>
        <taxon>Pseudomonadota</taxon>
        <taxon>Gammaproteobacteria</taxon>
        <taxon>Alteromonadales</taxon>
        <taxon>Alteromonadaceae</taxon>
        <taxon>Saccharobesus</taxon>
    </lineage>
</organism>
<dbReference type="KEGG" id="cate:C2869_07215"/>
<reference evidence="2 3" key="1">
    <citation type="submission" date="2018-01" db="EMBL/GenBank/DDBJ databases">
        <title>Genome sequence of a Cantenovulum-like bacteria.</title>
        <authorList>
            <person name="Tan W.R."/>
            <person name="Lau N.-S."/>
            <person name="Go F."/>
            <person name="Amirul A.-A.A."/>
        </authorList>
    </citation>
    <scope>NUCLEOTIDE SEQUENCE [LARGE SCALE GENOMIC DNA]</scope>
    <source>
        <strain evidence="2 3">CCB-QB4</strain>
    </source>
</reference>
<accession>A0A2S0VPU2</accession>
<evidence type="ECO:0000256" key="1">
    <source>
        <dbReference type="SAM" id="MobiDB-lite"/>
    </source>
</evidence>
<protein>
    <submittedName>
        <fullName evidence="2">Uncharacterized protein</fullName>
    </submittedName>
</protein>